<organism evidence="6 7">
    <name type="scientific">Trypanosoma cruzi</name>
    <dbReference type="NCBI Taxonomy" id="5693"/>
    <lineage>
        <taxon>Eukaryota</taxon>
        <taxon>Discoba</taxon>
        <taxon>Euglenozoa</taxon>
        <taxon>Kinetoplastea</taxon>
        <taxon>Metakinetoplastina</taxon>
        <taxon>Trypanosomatida</taxon>
        <taxon>Trypanosomatidae</taxon>
        <taxon>Trypanosoma</taxon>
        <taxon>Schizotrypanum</taxon>
    </lineage>
</organism>
<dbReference type="VEuPathDB" id="TriTrypDB:ECC02_000339"/>
<evidence type="ECO:0000256" key="4">
    <source>
        <dbReference type="SAM" id="Phobius"/>
    </source>
</evidence>
<accession>A0A7J6YML0</accession>
<evidence type="ECO:0000256" key="3">
    <source>
        <dbReference type="ARBA" id="ARBA00023274"/>
    </source>
</evidence>
<dbReference type="Proteomes" id="UP000583944">
    <property type="component" value="Unassembled WGS sequence"/>
</dbReference>
<dbReference type="GO" id="GO:0002181">
    <property type="term" value="P:cytoplasmic translation"/>
    <property type="evidence" value="ECO:0007669"/>
    <property type="project" value="TreeGrafter"/>
</dbReference>
<dbReference type="InterPro" id="IPR036789">
    <property type="entry name" value="Ribosomal_uL6-like_a/b-dom_sf"/>
</dbReference>
<dbReference type="VEuPathDB" id="TriTrypDB:BCY84_01170"/>
<dbReference type="GO" id="GO:0003735">
    <property type="term" value="F:structural constituent of ribosome"/>
    <property type="evidence" value="ECO:0007669"/>
    <property type="project" value="InterPro"/>
</dbReference>
<keyword evidence="3" id="KW-0687">Ribonucleoprotein</keyword>
<keyword evidence="4" id="KW-0812">Transmembrane</keyword>
<dbReference type="CDD" id="cd06464">
    <property type="entry name" value="ACD_sHsps-like"/>
    <property type="match status" value="1"/>
</dbReference>
<evidence type="ECO:0000256" key="2">
    <source>
        <dbReference type="ARBA" id="ARBA00022980"/>
    </source>
</evidence>
<dbReference type="FunFam" id="3.90.930.12:FF:000003">
    <property type="entry name" value="60S ribosomal protein L9"/>
    <property type="match status" value="1"/>
</dbReference>
<dbReference type="Gene3D" id="3.90.930.12">
    <property type="entry name" value="Ribosomal protein L6, alpha-beta domain"/>
    <property type="match status" value="2"/>
</dbReference>
<evidence type="ECO:0000259" key="5">
    <source>
        <dbReference type="Pfam" id="PF00347"/>
    </source>
</evidence>
<feature type="domain" description="Large ribosomal subunit protein uL6 alpha-beta" evidence="5">
    <location>
        <begin position="127"/>
        <end position="206"/>
    </location>
</feature>
<sequence length="219" mass="25849">MYAFMYRYIFGIFSCFYFLFYFLYKRQRGTMKIRAQDRITYPEDVELSVKDRIVTVKGKRGTLTKDLRHLQLDFRVNKKFRTFTAVRWFGTKIDNSTINTALSHVRNMITGVTRGFRFKIRFAYAHFPISVSVENQLVEIRNFLGEKRVRRQVVADGVKVYRTDPTVVKDELVLEGNDLEEVSREAAVMHQLCLVKKKDIRKFLDGIYVQTKTNVVAEE</sequence>
<evidence type="ECO:0000313" key="7">
    <source>
        <dbReference type="Proteomes" id="UP000583944"/>
    </source>
</evidence>
<dbReference type="GO" id="GO:0022625">
    <property type="term" value="C:cytosolic large ribosomal subunit"/>
    <property type="evidence" value="ECO:0007669"/>
    <property type="project" value="TreeGrafter"/>
</dbReference>
<keyword evidence="4" id="KW-1133">Transmembrane helix</keyword>
<dbReference type="InterPro" id="IPR000702">
    <property type="entry name" value="Ribosomal_uL6-like"/>
</dbReference>
<comment type="caution">
    <text evidence="6">The sequence shown here is derived from an EMBL/GenBank/DDBJ whole genome shotgun (WGS) entry which is preliminary data.</text>
</comment>
<dbReference type="Pfam" id="PF00347">
    <property type="entry name" value="Ribosomal_L6"/>
    <property type="match status" value="2"/>
</dbReference>
<feature type="transmembrane region" description="Helical" evidence="4">
    <location>
        <begin position="6"/>
        <end position="24"/>
    </location>
</feature>
<dbReference type="SUPFAM" id="SSF56053">
    <property type="entry name" value="Ribosomal protein L6"/>
    <property type="match status" value="2"/>
</dbReference>
<keyword evidence="4" id="KW-0472">Membrane</keyword>
<gene>
    <name evidence="6" type="ORF">ECC02_000339</name>
</gene>
<feature type="domain" description="Large ribosomal subunit protein uL6 alpha-beta" evidence="5">
    <location>
        <begin position="42"/>
        <end position="115"/>
    </location>
</feature>
<dbReference type="AlphaFoldDB" id="A0A7J6YML0"/>
<evidence type="ECO:0000256" key="1">
    <source>
        <dbReference type="ARBA" id="ARBA00009356"/>
    </source>
</evidence>
<keyword evidence="2" id="KW-0689">Ribosomal protein</keyword>
<proteinExistence type="inferred from homology"/>
<dbReference type="PANTHER" id="PTHR11655:SF16">
    <property type="entry name" value="60S RIBOSOMAL PROTEIN L9"/>
    <property type="match status" value="1"/>
</dbReference>
<comment type="similarity">
    <text evidence="1">Belongs to the universal ribosomal protein uL6 family.</text>
</comment>
<dbReference type="GO" id="GO:0019843">
    <property type="term" value="F:rRNA binding"/>
    <property type="evidence" value="ECO:0007669"/>
    <property type="project" value="InterPro"/>
</dbReference>
<dbReference type="PANTHER" id="PTHR11655">
    <property type="entry name" value="60S/50S RIBOSOMAL PROTEIN L6/L9"/>
    <property type="match status" value="1"/>
</dbReference>
<reference evidence="6 7" key="1">
    <citation type="journal article" date="2019" name="Genome Biol. Evol.">
        <title>Nanopore Sequencing Significantly Improves Genome Assembly of the Protozoan Parasite Trypanosoma cruzi.</title>
        <authorList>
            <person name="Diaz-Viraque F."/>
            <person name="Pita S."/>
            <person name="Greif G."/>
            <person name="de Souza R.C.M."/>
            <person name="Iraola G."/>
            <person name="Robello C."/>
        </authorList>
    </citation>
    <scope>NUCLEOTIDE SEQUENCE [LARGE SCALE GENOMIC DNA]</scope>
    <source>
        <strain evidence="6 7">Berenice</strain>
    </source>
</reference>
<dbReference type="InterPro" id="IPR020040">
    <property type="entry name" value="Ribosomal_uL6_a/b-dom"/>
</dbReference>
<dbReference type="EMBL" id="JABDHM010000001">
    <property type="protein sequence ID" value="KAF5226838.1"/>
    <property type="molecule type" value="Genomic_DNA"/>
</dbReference>
<dbReference type="FunFam" id="3.90.930.12:FF:000004">
    <property type="entry name" value="60S ribosomal protein L9"/>
    <property type="match status" value="1"/>
</dbReference>
<protein>
    <recommendedName>
        <fullName evidence="5">Large ribosomal subunit protein uL6 alpha-beta domain-containing protein</fullName>
    </recommendedName>
</protein>
<evidence type="ECO:0000313" key="6">
    <source>
        <dbReference type="EMBL" id="KAF5226838.1"/>
    </source>
</evidence>
<name>A0A7J6YML0_TRYCR</name>
<dbReference type="InterPro" id="IPR002359">
    <property type="entry name" value="Ribosomal_uL6_CS2"/>
</dbReference>
<dbReference type="PROSITE" id="PS00700">
    <property type="entry name" value="RIBOSOMAL_L6_2"/>
    <property type="match status" value="1"/>
</dbReference>